<dbReference type="Proteomes" id="UP000623172">
    <property type="component" value="Unassembled WGS sequence"/>
</dbReference>
<name>A0A926HQ08_9FIRM</name>
<dbReference type="GO" id="GO:0016853">
    <property type="term" value="F:isomerase activity"/>
    <property type="evidence" value="ECO:0007669"/>
    <property type="project" value="UniProtKB-KW"/>
</dbReference>
<evidence type="ECO:0000313" key="2">
    <source>
        <dbReference type="EMBL" id="MBC8531738.1"/>
    </source>
</evidence>
<proteinExistence type="predicted"/>
<evidence type="ECO:0000259" key="1">
    <source>
        <dbReference type="Pfam" id="PF01261"/>
    </source>
</evidence>
<dbReference type="AlphaFoldDB" id="A0A926HQ08"/>
<reference evidence="2" key="1">
    <citation type="submission" date="2020-08" db="EMBL/GenBank/DDBJ databases">
        <title>Genome public.</title>
        <authorList>
            <person name="Liu C."/>
            <person name="Sun Q."/>
        </authorList>
    </citation>
    <scope>NUCLEOTIDE SEQUENCE</scope>
    <source>
        <strain evidence="2">NSJ-53</strain>
    </source>
</reference>
<keyword evidence="2" id="KW-0413">Isomerase</keyword>
<feature type="domain" description="Xylose isomerase-like TIM barrel" evidence="1">
    <location>
        <begin position="22"/>
        <end position="265"/>
    </location>
</feature>
<sequence length="280" mass="31217">MYRSLNPGMIGVDLPFEKLAKLAPQYGYGAVELSPTALVEEYGVAGTQDIMGQNGLILSSFMLPVSFQWDPSKFEETFPKLEVAAKAAEKLGCHRCSTYILNFSDDLPYKENFENHCRMLTECAKVLADHDIRFGLEFVGPKTLAEGHKYPFIRGLKEMLELCDAIGTGNMGILYDAYHWYTAGLDFSAFDLFRKEEEVVSVHINDAKKGLPIDECLDGLRYLPGEGGGVDLKGFLQHLKDMHYTGPVIVEPFSETLKAMNTPEEKLAAVQKAVDSIWVD</sequence>
<dbReference type="Pfam" id="PF01261">
    <property type="entry name" value="AP_endonuc_2"/>
    <property type="match status" value="1"/>
</dbReference>
<dbReference type="RefSeq" id="WP_249316347.1">
    <property type="nucleotide sequence ID" value="NZ_JACRSR010000002.1"/>
</dbReference>
<dbReference type="PANTHER" id="PTHR12110:SF21">
    <property type="entry name" value="XYLOSE ISOMERASE-LIKE TIM BARREL DOMAIN-CONTAINING PROTEIN"/>
    <property type="match status" value="1"/>
</dbReference>
<dbReference type="PANTHER" id="PTHR12110">
    <property type="entry name" value="HYDROXYPYRUVATE ISOMERASE"/>
    <property type="match status" value="1"/>
</dbReference>
<evidence type="ECO:0000313" key="3">
    <source>
        <dbReference type="Proteomes" id="UP000623172"/>
    </source>
</evidence>
<protein>
    <submittedName>
        <fullName evidence="2">Sugar phosphate isomerase/epimerase</fullName>
    </submittedName>
</protein>
<dbReference type="SUPFAM" id="SSF51658">
    <property type="entry name" value="Xylose isomerase-like"/>
    <property type="match status" value="1"/>
</dbReference>
<organism evidence="2 3">
    <name type="scientific">Gehongia tenuis</name>
    <dbReference type="NCBI Taxonomy" id="2763655"/>
    <lineage>
        <taxon>Bacteria</taxon>
        <taxon>Bacillati</taxon>
        <taxon>Bacillota</taxon>
        <taxon>Clostridia</taxon>
        <taxon>Christensenellales</taxon>
        <taxon>Christensenellaceae</taxon>
        <taxon>Gehongia</taxon>
    </lineage>
</organism>
<comment type="caution">
    <text evidence="2">The sequence shown here is derived from an EMBL/GenBank/DDBJ whole genome shotgun (WGS) entry which is preliminary data.</text>
</comment>
<dbReference type="InterPro" id="IPR013022">
    <property type="entry name" value="Xyl_isomerase-like_TIM-brl"/>
</dbReference>
<accession>A0A926HQ08</accession>
<gene>
    <name evidence="2" type="ORF">H8696_07740</name>
</gene>
<dbReference type="EMBL" id="JACRSR010000002">
    <property type="protein sequence ID" value="MBC8531738.1"/>
    <property type="molecule type" value="Genomic_DNA"/>
</dbReference>
<dbReference type="Gene3D" id="3.20.20.150">
    <property type="entry name" value="Divalent-metal-dependent TIM barrel enzymes"/>
    <property type="match status" value="1"/>
</dbReference>
<keyword evidence="3" id="KW-1185">Reference proteome</keyword>
<dbReference type="InterPro" id="IPR050312">
    <property type="entry name" value="IolE/XylAMocC-like"/>
</dbReference>
<dbReference type="InterPro" id="IPR036237">
    <property type="entry name" value="Xyl_isomerase-like_sf"/>
</dbReference>